<dbReference type="Ensembl" id="ENSEBUT00000005116.1">
    <property type="protein sequence ID" value="ENSEBUP00000004678.1"/>
    <property type="gene ID" value="ENSEBUG00000003276.1"/>
</dbReference>
<dbReference type="CDD" id="cd14721">
    <property type="entry name" value="bZIP_Fos"/>
    <property type="match status" value="1"/>
</dbReference>
<keyword evidence="3" id="KW-0804">Transcription</keyword>
<dbReference type="FunFam" id="1.20.5.170:FF:000006">
    <property type="entry name" value="fos-related antigen 2 isoform X1"/>
    <property type="match status" value="1"/>
</dbReference>
<feature type="coiled-coil region" evidence="4">
    <location>
        <begin position="103"/>
        <end position="174"/>
    </location>
</feature>
<evidence type="ECO:0000256" key="5">
    <source>
        <dbReference type="SAM" id="MobiDB-lite"/>
    </source>
</evidence>
<organism evidence="7 8">
    <name type="scientific">Eptatretus burgeri</name>
    <name type="common">Inshore hagfish</name>
    <dbReference type="NCBI Taxonomy" id="7764"/>
    <lineage>
        <taxon>Eukaryota</taxon>
        <taxon>Metazoa</taxon>
        <taxon>Chordata</taxon>
        <taxon>Craniata</taxon>
        <taxon>Vertebrata</taxon>
        <taxon>Cyclostomata</taxon>
        <taxon>Myxini</taxon>
        <taxon>Myxiniformes</taxon>
        <taxon>Myxinidae</taxon>
        <taxon>Eptatretinae</taxon>
        <taxon>Eptatretus</taxon>
    </lineage>
</organism>
<sequence>MMFNVSTSLIPSLHKDWQQNYPKNFSGQRLEEEHAAEMARSFVPTLNAITGSHDMQWMVQPSVIQSLVRPHGPHTLHGHFSPGGNPTARPGVIRSACVSSGGRRRLEEQLSPHEDDKRKIRRERNKLAAAKCRNRRKELTDRLEFETSELEEERKNLESIINTLRKEKEHLEFLLAAHHAQCKMPIDNSLPYVTIKQEPMDMGTQSVTASSVSRTTCMPPTRHVPSVAPSSFLFISSNTTAAGSEGLTCAKSFRQSSSSGTEQSAESLSSATLLAL</sequence>
<evidence type="ECO:0000256" key="3">
    <source>
        <dbReference type="ARBA" id="ARBA00023163"/>
    </source>
</evidence>
<dbReference type="AlphaFoldDB" id="A0A8C4NE48"/>
<dbReference type="PANTHER" id="PTHR23351:SF24">
    <property type="entry name" value="ACTIVATING TRANSCRIPTION FACTOR 3-RELATED"/>
    <property type="match status" value="1"/>
</dbReference>
<accession>A0A8C4NE48</accession>
<evidence type="ECO:0000256" key="4">
    <source>
        <dbReference type="SAM" id="Coils"/>
    </source>
</evidence>
<dbReference type="GeneTree" id="ENSGT00940000158876"/>
<feature type="domain" description="BZIP" evidence="6">
    <location>
        <begin position="115"/>
        <end position="178"/>
    </location>
</feature>
<dbReference type="PRINTS" id="PR00042">
    <property type="entry name" value="LEUZIPPRFOS"/>
</dbReference>
<dbReference type="GO" id="GO:0005634">
    <property type="term" value="C:nucleus"/>
    <property type="evidence" value="ECO:0007669"/>
    <property type="project" value="TreeGrafter"/>
</dbReference>
<evidence type="ECO:0000256" key="1">
    <source>
        <dbReference type="ARBA" id="ARBA00023015"/>
    </source>
</evidence>
<name>A0A8C4NE48_EPTBU</name>
<evidence type="ECO:0000313" key="7">
    <source>
        <dbReference type="Ensembl" id="ENSEBUP00000004678.1"/>
    </source>
</evidence>
<dbReference type="PROSITE" id="PS00036">
    <property type="entry name" value="BZIP_BASIC"/>
    <property type="match status" value="1"/>
</dbReference>
<dbReference type="SMART" id="SM00338">
    <property type="entry name" value="BRLZ"/>
    <property type="match status" value="1"/>
</dbReference>
<dbReference type="InterPro" id="IPR000837">
    <property type="entry name" value="AP-1"/>
</dbReference>
<keyword evidence="2" id="KW-0238">DNA-binding</keyword>
<dbReference type="PROSITE" id="PS50217">
    <property type="entry name" value="BZIP"/>
    <property type="match status" value="1"/>
</dbReference>
<dbReference type="SUPFAM" id="SSF57959">
    <property type="entry name" value="Leucine zipper domain"/>
    <property type="match status" value="1"/>
</dbReference>
<dbReference type="Proteomes" id="UP000694388">
    <property type="component" value="Unplaced"/>
</dbReference>
<protein>
    <submittedName>
        <fullName evidence="7">FOS like 2, AP-1 transcription factor subunit</fullName>
    </submittedName>
</protein>
<dbReference type="InterPro" id="IPR046347">
    <property type="entry name" value="bZIP_sf"/>
</dbReference>
<dbReference type="PANTHER" id="PTHR23351">
    <property type="entry name" value="FOS TRANSCRIPTION FACTOR-RELATED"/>
    <property type="match status" value="1"/>
</dbReference>
<dbReference type="Gene3D" id="1.20.5.170">
    <property type="match status" value="1"/>
</dbReference>
<keyword evidence="4" id="KW-0175">Coiled coil</keyword>
<dbReference type="Pfam" id="PF00170">
    <property type="entry name" value="bZIP_1"/>
    <property type="match status" value="1"/>
</dbReference>
<reference evidence="7" key="1">
    <citation type="submission" date="2025-08" db="UniProtKB">
        <authorList>
            <consortium name="Ensembl"/>
        </authorList>
    </citation>
    <scope>IDENTIFICATION</scope>
</reference>
<reference evidence="7" key="2">
    <citation type="submission" date="2025-09" db="UniProtKB">
        <authorList>
            <consortium name="Ensembl"/>
        </authorList>
    </citation>
    <scope>IDENTIFICATION</scope>
</reference>
<keyword evidence="1" id="KW-0805">Transcription regulation</keyword>
<keyword evidence="8" id="KW-1185">Reference proteome</keyword>
<evidence type="ECO:0000313" key="8">
    <source>
        <dbReference type="Proteomes" id="UP000694388"/>
    </source>
</evidence>
<dbReference type="InterPro" id="IPR004827">
    <property type="entry name" value="bZIP"/>
</dbReference>
<feature type="region of interest" description="Disordered" evidence="5">
    <location>
        <begin position="255"/>
        <end position="276"/>
    </location>
</feature>
<evidence type="ECO:0000256" key="2">
    <source>
        <dbReference type="ARBA" id="ARBA00023125"/>
    </source>
</evidence>
<evidence type="ECO:0000259" key="6">
    <source>
        <dbReference type="PROSITE" id="PS50217"/>
    </source>
</evidence>
<dbReference type="GO" id="GO:0000978">
    <property type="term" value="F:RNA polymerase II cis-regulatory region sequence-specific DNA binding"/>
    <property type="evidence" value="ECO:0007669"/>
    <property type="project" value="TreeGrafter"/>
</dbReference>
<proteinExistence type="predicted"/>
<dbReference type="GO" id="GO:0000981">
    <property type="term" value="F:DNA-binding transcription factor activity, RNA polymerase II-specific"/>
    <property type="evidence" value="ECO:0007669"/>
    <property type="project" value="TreeGrafter"/>
</dbReference>